<evidence type="ECO:0000256" key="1">
    <source>
        <dbReference type="SAM" id="MobiDB-lite"/>
    </source>
</evidence>
<feature type="compositionally biased region" description="Polar residues" evidence="1">
    <location>
        <begin position="63"/>
        <end position="74"/>
    </location>
</feature>
<feature type="compositionally biased region" description="Low complexity" evidence="1">
    <location>
        <begin position="31"/>
        <end position="44"/>
    </location>
</feature>
<protein>
    <submittedName>
        <fullName evidence="2">Uncharacterized protein</fullName>
    </submittedName>
</protein>
<gene>
    <name evidence="2" type="ORF">EJ06DRAFT_179687</name>
</gene>
<dbReference type="EMBL" id="ML996705">
    <property type="protein sequence ID" value="KAF2396944.1"/>
    <property type="molecule type" value="Genomic_DNA"/>
</dbReference>
<evidence type="ECO:0000313" key="3">
    <source>
        <dbReference type="Proteomes" id="UP000799640"/>
    </source>
</evidence>
<sequence length="91" mass="10154">MEGLISPSIPHQQFHPINNSIPSNSPPTAIPPTARTPTIQPQTRRSFHLPTNQPRQHDKLHRNNSPSETTNGHTHINGRLPILELPHSSTQ</sequence>
<dbReference type="AlphaFoldDB" id="A0A6G1HM11"/>
<organism evidence="2 3">
    <name type="scientific">Trichodelitschia bisporula</name>
    <dbReference type="NCBI Taxonomy" id="703511"/>
    <lineage>
        <taxon>Eukaryota</taxon>
        <taxon>Fungi</taxon>
        <taxon>Dikarya</taxon>
        <taxon>Ascomycota</taxon>
        <taxon>Pezizomycotina</taxon>
        <taxon>Dothideomycetes</taxon>
        <taxon>Dothideomycetes incertae sedis</taxon>
        <taxon>Phaeotrichales</taxon>
        <taxon>Phaeotrichaceae</taxon>
        <taxon>Trichodelitschia</taxon>
    </lineage>
</organism>
<reference evidence="2" key="1">
    <citation type="journal article" date="2020" name="Stud. Mycol.">
        <title>101 Dothideomycetes genomes: a test case for predicting lifestyles and emergence of pathogens.</title>
        <authorList>
            <person name="Haridas S."/>
            <person name="Albert R."/>
            <person name="Binder M."/>
            <person name="Bloem J."/>
            <person name="Labutti K."/>
            <person name="Salamov A."/>
            <person name="Andreopoulos B."/>
            <person name="Baker S."/>
            <person name="Barry K."/>
            <person name="Bills G."/>
            <person name="Bluhm B."/>
            <person name="Cannon C."/>
            <person name="Castanera R."/>
            <person name="Culley D."/>
            <person name="Daum C."/>
            <person name="Ezra D."/>
            <person name="Gonzalez J."/>
            <person name="Henrissat B."/>
            <person name="Kuo A."/>
            <person name="Liang C."/>
            <person name="Lipzen A."/>
            <person name="Lutzoni F."/>
            <person name="Magnuson J."/>
            <person name="Mondo S."/>
            <person name="Nolan M."/>
            <person name="Ohm R."/>
            <person name="Pangilinan J."/>
            <person name="Park H.-J."/>
            <person name="Ramirez L."/>
            <person name="Alfaro M."/>
            <person name="Sun H."/>
            <person name="Tritt A."/>
            <person name="Yoshinaga Y."/>
            <person name="Zwiers L.-H."/>
            <person name="Turgeon B."/>
            <person name="Goodwin S."/>
            <person name="Spatafora J."/>
            <person name="Crous P."/>
            <person name="Grigoriev I."/>
        </authorList>
    </citation>
    <scope>NUCLEOTIDE SEQUENCE</scope>
    <source>
        <strain evidence="2">CBS 262.69</strain>
    </source>
</reference>
<evidence type="ECO:0000313" key="2">
    <source>
        <dbReference type="EMBL" id="KAF2396944.1"/>
    </source>
</evidence>
<accession>A0A6G1HM11</accession>
<feature type="region of interest" description="Disordered" evidence="1">
    <location>
        <begin position="1"/>
        <end position="91"/>
    </location>
</feature>
<proteinExistence type="predicted"/>
<name>A0A6G1HM11_9PEZI</name>
<dbReference type="Proteomes" id="UP000799640">
    <property type="component" value="Unassembled WGS sequence"/>
</dbReference>
<keyword evidence="3" id="KW-1185">Reference proteome</keyword>